<dbReference type="Proteomes" id="UP000282423">
    <property type="component" value="Unassembled WGS sequence"/>
</dbReference>
<dbReference type="InterPro" id="IPR018060">
    <property type="entry name" value="HTH_AraC"/>
</dbReference>
<protein>
    <submittedName>
        <fullName evidence="5">AraC family transcriptional regulator</fullName>
    </submittedName>
</protein>
<dbReference type="GO" id="GO:0003700">
    <property type="term" value="F:DNA-binding transcription factor activity"/>
    <property type="evidence" value="ECO:0007669"/>
    <property type="project" value="InterPro"/>
</dbReference>
<dbReference type="GO" id="GO:0043565">
    <property type="term" value="F:sequence-specific DNA binding"/>
    <property type="evidence" value="ECO:0007669"/>
    <property type="project" value="InterPro"/>
</dbReference>
<dbReference type="PROSITE" id="PS00041">
    <property type="entry name" value="HTH_ARAC_FAMILY_1"/>
    <property type="match status" value="1"/>
</dbReference>
<dbReference type="PANTHER" id="PTHR43280:SF28">
    <property type="entry name" value="HTH-TYPE TRANSCRIPTIONAL ACTIVATOR RHAS"/>
    <property type="match status" value="1"/>
</dbReference>
<organism evidence="5 6">
    <name type="scientific">Sphingobacterium puteale</name>
    <dbReference type="NCBI Taxonomy" id="2420510"/>
    <lineage>
        <taxon>Bacteria</taxon>
        <taxon>Pseudomonadati</taxon>
        <taxon>Bacteroidota</taxon>
        <taxon>Sphingobacteriia</taxon>
        <taxon>Sphingobacteriales</taxon>
        <taxon>Sphingobacteriaceae</taxon>
        <taxon>Sphingobacterium</taxon>
    </lineage>
</organism>
<dbReference type="Pfam" id="PF12833">
    <property type="entry name" value="HTH_18"/>
    <property type="match status" value="1"/>
</dbReference>
<dbReference type="SMART" id="SM00342">
    <property type="entry name" value="HTH_ARAC"/>
    <property type="match status" value="1"/>
</dbReference>
<evidence type="ECO:0000259" key="4">
    <source>
        <dbReference type="PROSITE" id="PS01124"/>
    </source>
</evidence>
<keyword evidence="2" id="KW-0238">DNA-binding</keyword>
<feature type="domain" description="HTH araC/xylS-type" evidence="4">
    <location>
        <begin position="214"/>
        <end position="312"/>
    </location>
</feature>
<keyword evidence="3" id="KW-0804">Transcription</keyword>
<accession>A0A420VYK6</accession>
<dbReference type="PANTHER" id="PTHR43280">
    <property type="entry name" value="ARAC-FAMILY TRANSCRIPTIONAL REGULATOR"/>
    <property type="match status" value="1"/>
</dbReference>
<evidence type="ECO:0000313" key="5">
    <source>
        <dbReference type="EMBL" id="RKO71478.1"/>
    </source>
</evidence>
<dbReference type="RefSeq" id="WP_121124469.1">
    <property type="nucleotide sequence ID" value="NZ_RBWS01000008.1"/>
</dbReference>
<proteinExistence type="predicted"/>
<dbReference type="Gene3D" id="1.10.10.60">
    <property type="entry name" value="Homeodomain-like"/>
    <property type="match status" value="1"/>
</dbReference>
<evidence type="ECO:0000256" key="2">
    <source>
        <dbReference type="ARBA" id="ARBA00023125"/>
    </source>
</evidence>
<dbReference type="SUPFAM" id="SSF46689">
    <property type="entry name" value="Homeodomain-like"/>
    <property type="match status" value="1"/>
</dbReference>
<dbReference type="InterPro" id="IPR009057">
    <property type="entry name" value="Homeodomain-like_sf"/>
</dbReference>
<keyword evidence="6" id="KW-1185">Reference proteome</keyword>
<dbReference type="EMBL" id="RBWS01000008">
    <property type="protein sequence ID" value="RKO71478.1"/>
    <property type="molecule type" value="Genomic_DNA"/>
</dbReference>
<reference evidence="5 6" key="1">
    <citation type="submission" date="2018-10" db="EMBL/GenBank/DDBJ databases">
        <title>Sphingobacterium sp. M05W1-28.</title>
        <authorList>
            <person name="Cai H."/>
        </authorList>
    </citation>
    <scope>NUCLEOTIDE SEQUENCE [LARGE SCALE GENOMIC DNA]</scope>
    <source>
        <strain evidence="5 6">M05W1-28</strain>
    </source>
</reference>
<dbReference type="AlphaFoldDB" id="A0A420VYK6"/>
<comment type="caution">
    <text evidence="5">The sequence shown here is derived from an EMBL/GenBank/DDBJ whole genome shotgun (WGS) entry which is preliminary data.</text>
</comment>
<evidence type="ECO:0000313" key="6">
    <source>
        <dbReference type="Proteomes" id="UP000282423"/>
    </source>
</evidence>
<keyword evidence="1" id="KW-0805">Transcription regulation</keyword>
<dbReference type="PROSITE" id="PS01124">
    <property type="entry name" value="HTH_ARAC_FAMILY_2"/>
    <property type="match status" value="1"/>
</dbReference>
<evidence type="ECO:0000256" key="3">
    <source>
        <dbReference type="ARBA" id="ARBA00023163"/>
    </source>
</evidence>
<gene>
    <name evidence="5" type="ORF">D7322_12025</name>
</gene>
<sequence length="327" mass="37865">MLINKSINLKYPYHLAQRHTAPKGLYFNFLTAEDPILCTKNQYIASKKIGSHTFLEIAGHFEEDWNFNIRNSETTLWLAFQFHGSSSIKGFSQATLVHQQYLGYFNTDQEISYQIKAGKVAMILIGVEIEDSSSLALEWNTLQLDRLQVTQVLAMEKIGYRIRKVLDLIQQAKSSAYSLSVRLQFYTSNIIELYHRDLTEQRKSAQQEDISLLHRAKAYIYAHYMDEGLKVDTIVKALLTSKTTLCRVFQENNLTVNAAIRTIRIYKGREMLRTSNDSVDMIAFRLQFSTAKYFIKTYVHYFGHTPAMERKLHPPPMEPKYAYKSDG</sequence>
<dbReference type="InterPro" id="IPR018062">
    <property type="entry name" value="HTH_AraC-typ_CS"/>
</dbReference>
<evidence type="ECO:0000256" key="1">
    <source>
        <dbReference type="ARBA" id="ARBA00023015"/>
    </source>
</evidence>
<dbReference type="OrthoDB" id="9803764at2"/>
<name>A0A420VYK6_9SPHI</name>